<proteinExistence type="predicted"/>
<dbReference type="EMBL" id="GL871133">
    <property type="protein sequence ID" value="EGC33636.1"/>
    <property type="molecule type" value="Genomic_DNA"/>
</dbReference>
<feature type="transmembrane region" description="Helical" evidence="1">
    <location>
        <begin position="272"/>
        <end position="295"/>
    </location>
</feature>
<reference evidence="3" key="1">
    <citation type="journal article" date="2011" name="Genome Biol.">
        <title>Comparative genomics of the social amoebae Dictyostelium discoideum and Dictyostelium purpureum.</title>
        <authorList>
            <consortium name="US DOE Joint Genome Institute (JGI-PGF)"/>
            <person name="Sucgang R."/>
            <person name="Kuo A."/>
            <person name="Tian X."/>
            <person name="Salerno W."/>
            <person name="Parikh A."/>
            <person name="Feasley C.L."/>
            <person name="Dalin E."/>
            <person name="Tu H."/>
            <person name="Huang E."/>
            <person name="Barry K."/>
            <person name="Lindquist E."/>
            <person name="Shapiro H."/>
            <person name="Bruce D."/>
            <person name="Schmutz J."/>
            <person name="Salamov A."/>
            <person name="Fey P."/>
            <person name="Gaudet P."/>
            <person name="Anjard C."/>
            <person name="Babu M.M."/>
            <person name="Basu S."/>
            <person name="Bushmanova Y."/>
            <person name="van der Wel H."/>
            <person name="Katoh-Kurasawa M."/>
            <person name="Dinh C."/>
            <person name="Coutinho P.M."/>
            <person name="Saito T."/>
            <person name="Elias M."/>
            <person name="Schaap P."/>
            <person name="Kay R.R."/>
            <person name="Henrissat B."/>
            <person name="Eichinger L."/>
            <person name="Rivero F."/>
            <person name="Putnam N.H."/>
            <person name="West C.M."/>
            <person name="Loomis W.F."/>
            <person name="Chisholm R.L."/>
            <person name="Shaulsky G."/>
            <person name="Strassmann J.E."/>
            <person name="Queller D.C."/>
            <person name="Kuspa A."/>
            <person name="Grigoriev I.V."/>
        </authorList>
    </citation>
    <scope>NUCLEOTIDE SEQUENCE [LARGE SCALE GENOMIC DNA]</scope>
    <source>
        <strain evidence="3">QSDP1</strain>
    </source>
</reference>
<dbReference type="InParanoid" id="F0ZR09"/>
<feature type="transmembrane region" description="Helical" evidence="1">
    <location>
        <begin position="988"/>
        <end position="1009"/>
    </location>
</feature>
<organism evidence="2 3">
    <name type="scientific">Dictyostelium purpureum</name>
    <name type="common">Slime mold</name>
    <dbReference type="NCBI Taxonomy" id="5786"/>
    <lineage>
        <taxon>Eukaryota</taxon>
        <taxon>Amoebozoa</taxon>
        <taxon>Evosea</taxon>
        <taxon>Eumycetozoa</taxon>
        <taxon>Dictyostelia</taxon>
        <taxon>Dictyosteliales</taxon>
        <taxon>Dictyosteliaceae</taxon>
        <taxon>Dictyostelium</taxon>
    </lineage>
</organism>
<keyword evidence="1" id="KW-1133">Transmembrane helix</keyword>
<evidence type="ECO:0000313" key="2">
    <source>
        <dbReference type="EMBL" id="EGC33636.1"/>
    </source>
</evidence>
<dbReference type="eggNOG" id="ENOG502RDD5">
    <property type="taxonomic scope" value="Eukaryota"/>
</dbReference>
<evidence type="ECO:0000256" key="1">
    <source>
        <dbReference type="SAM" id="Phobius"/>
    </source>
</evidence>
<feature type="transmembrane region" description="Helical" evidence="1">
    <location>
        <begin position="232"/>
        <end position="252"/>
    </location>
</feature>
<gene>
    <name evidence="2" type="ORF">DICPUDRAFT_48847</name>
</gene>
<feature type="transmembrane region" description="Helical" evidence="1">
    <location>
        <begin position="301"/>
        <end position="327"/>
    </location>
</feature>
<feature type="transmembrane region" description="Helical" evidence="1">
    <location>
        <begin position="176"/>
        <end position="202"/>
    </location>
</feature>
<feature type="transmembrane region" description="Helical" evidence="1">
    <location>
        <begin position="958"/>
        <end position="976"/>
    </location>
</feature>
<dbReference type="KEGG" id="dpp:DICPUDRAFT_48847"/>
<dbReference type="Proteomes" id="UP000001064">
    <property type="component" value="Unassembled WGS sequence"/>
</dbReference>
<accession>F0ZR09</accession>
<keyword evidence="3" id="KW-1185">Reference proteome</keyword>
<evidence type="ECO:0000313" key="3">
    <source>
        <dbReference type="Proteomes" id="UP000001064"/>
    </source>
</evidence>
<dbReference type="GeneID" id="10503264"/>
<sequence>MVRINCDYIPAFPIVYYKTKEDYKRETSTLFFLLWPLIVWKEKHGQKLFALLYILFRLTYKELTDTQFIDILWPIIHIEYSPKEFRFGIRPIMWVISGDGKFKFSLCGIVNIFSSKDGESVWFSIAPFIWYRYDYGRVFFTIFPIFWVTKKVSPSGDKWMYLLLPVGLLKKQDDGFLLNIAFIIQFMVYDSFFSFFILPFFIYHHVYNEKLRVSVAILFYYSNIMKNQFKRFVIFPILWSSWSSNSVTFNFYPAIIYMRRGENKFISIAMLYYYRAISNSYRFHFIPLILLYQNFVGTKKFLNVCLLFNHIKYSCINWVIVFPIFWFRKKTGSSYWWHLWPIFGYRKSHYDHGYSVYFIYPFIQFNNYQHGSVKYYHFFYRFIHYYKNTEKNRLRHGFLPLYAYSTCKEYVKGHVLLYVWYNHKSYKKEVKMNEINNKRVEVEESIDQIQASDNETPGNEEIEPNSVNLEKISDKIQKPIPPPPPPVPEKPEYETIMEFDYVFKSFLPITFYWRKGNNSHFLLLPLILLFKWSLVETDSYIFAPLFYQRRYQNYLKRFIIPIFYQKHTEDKDIVISPIYYYWRRLGNSFRLIAPIFVDVYKGETHLVILLLPTFIYYRKSIFKFTTLFPFFFRTQDASKNEIFTYWFPFYGKSYKGSSVNRYFLFPLFRIKIGRETRSFCLDVLFPLFHYETCGEDNSYSIRILPILWMSKNNFNEMLLIMPLFWRFITDKDSRPQRNTLFLPFYFYRDSAEYEFKLVTPCFLPPYYIHYHREASNVENTYLLPFYSHQIKGLDHLKWVCWFLYRHTYRDYSEYFTMNVFLFFKHNSEKYSITGFAPLWVYWKNKAENSKHIRVLLLVAYDKAKSKLREFSRLSIFWFVTTHLTLFCRQTLVKKTITKQESIADSINQMVQDEITPGASNINGNGEDIDRYSKLETITDSYKIYFFLLFHLKTDKAKAYSHLALFWFIKPYIALFYNSKKAADRICFFLFLFCYKYDISNVTFALFWLFHPLVSLFLYENTPFATITRFIPFFWVRSVPDASKPRENDESIDGRKRSSTRVTVRSIAVSILYFVPNYGLINYQKSSYLFSLYFLPIWYYKNSTEHNMLQFSFLWFVFPFTSLFNYTKVDHEITHRLFPLYYRITTDDIEKKAGYRSLFALVWLAHPYISFIRYDNDCNSNVFCIFPLFWRKYGHLKDDYHLSIIYIVRKFGFIDYWKSESLTRFYILCLFFFNKENEKKRISIVYLIHPRASFISAKFAPDYNKIFVFLAVYLKSSDTRGFICSIIWIAHPKVSFISYWSKNQYSHFHIFLLFWFSKIEEYCQVGIVWIGAYKKSLYGNPYVNQSVQESKKTHQIYCPISLFLSYNDGAYKNVYFMPFFRYWSHVQAETEKLWALLGLIYFSSKQRTSEFRWFYRWIRIKSGYQTFIVEVNPFISYKRKNENTKVLILGGMCGCYTSMCRVCCIEC</sequence>
<dbReference type="OMA" id="HYHREAS"/>
<protein>
    <submittedName>
        <fullName evidence="2">Uncharacterized protein</fullName>
    </submittedName>
</protein>
<dbReference type="FunCoup" id="F0ZR09">
    <property type="interactions" value="373"/>
</dbReference>
<keyword evidence="1" id="KW-0472">Membrane</keyword>
<dbReference type="OrthoDB" id="17315at2759"/>
<dbReference type="STRING" id="5786.F0ZR09"/>
<keyword evidence="1" id="KW-0812">Transmembrane</keyword>
<name>F0ZR09_DICPU</name>
<dbReference type="VEuPathDB" id="AmoebaDB:DICPUDRAFT_48847"/>
<dbReference type="RefSeq" id="XP_003289856.1">
    <property type="nucleotide sequence ID" value="XM_003289808.1"/>
</dbReference>